<organism evidence="2 3">
    <name type="scientific">Hafnia paralvei</name>
    <dbReference type="NCBI Taxonomy" id="546367"/>
    <lineage>
        <taxon>Bacteria</taxon>
        <taxon>Pseudomonadati</taxon>
        <taxon>Pseudomonadota</taxon>
        <taxon>Gammaproteobacteria</taxon>
        <taxon>Enterobacterales</taxon>
        <taxon>Hafniaceae</taxon>
        <taxon>Hafnia</taxon>
    </lineage>
</organism>
<evidence type="ECO:0000313" key="3">
    <source>
        <dbReference type="Proteomes" id="UP000218796"/>
    </source>
</evidence>
<evidence type="ECO:0000313" key="2">
    <source>
        <dbReference type="EMBL" id="PAV98288.1"/>
    </source>
</evidence>
<dbReference type="InterPro" id="IPR011990">
    <property type="entry name" value="TPR-like_helical_dom_sf"/>
</dbReference>
<keyword evidence="3" id="KW-1185">Reference proteome</keyword>
<proteinExistence type="predicted"/>
<dbReference type="AlphaFoldDB" id="A0A2A2MH74"/>
<protein>
    <submittedName>
        <fullName evidence="2">Poly-beta-1,6 N-acetyl-D-glucosamine export porin PgaA</fullName>
    </submittedName>
</protein>
<dbReference type="GeneID" id="69637861"/>
<reference evidence="2 3" key="1">
    <citation type="submission" date="2017-08" db="EMBL/GenBank/DDBJ databases">
        <title>Draft Genome Sequence of Hafnia alvei CITHA-6 Isolated from Raw Bovine Milk.</title>
        <authorList>
            <person name="Culligan E.P."/>
            <person name="Mcsweeney A."/>
            <person name="O'Doherty C."/>
            <person name="Gleeson E."/>
            <person name="O'Riordan D."/>
            <person name="Sleator R.D."/>
        </authorList>
    </citation>
    <scope>NUCLEOTIDE SEQUENCE [LARGE SCALE GENOMIC DNA]</scope>
    <source>
        <strain evidence="2 3">CITHA-6</strain>
    </source>
</reference>
<accession>A0A2A2MH74</accession>
<dbReference type="OrthoDB" id="5405060at2"/>
<dbReference type="RefSeq" id="WP_039189524.1">
    <property type="nucleotide sequence ID" value="NZ_CALECD010000002.1"/>
</dbReference>
<dbReference type="InterPro" id="IPR049003">
    <property type="entry name" value="PgaA_barrel"/>
</dbReference>
<evidence type="ECO:0000259" key="1">
    <source>
        <dbReference type="Pfam" id="PF21197"/>
    </source>
</evidence>
<dbReference type="InterPro" id="IPR023870">
    <property type="entry name" value="PGA_export_porin_PgaA"/>
</dbReference>
<dbReference type="Proteomes" id="UP000218796">
    <property type="component" value="Unassembled WGS sequence"/>
</dbReference>
<feature type="domain" description="PgaA membrane beta barrel" evidence="1">
    <location>
        <begin position="373"/>
        <end position="638"/>
    </location>
</feature>
<dbReference type="EMBL" id="NQMS01000001">
    <property type="protein sequence ID" value="PAV98288.1"/>
    <property type="molecule type" value="Genomic_DNA"/>
</dbReference>
<dbReference type="Pfam" id="PF21197">
    <property type="entry name" value="PgaA_barrel"/>
    <property type="match status" value="1"/>
</dbReference>
<name>A0A2A2MH74_9GAMM</name>
<comment type="caution">
    <text evidence="2">The sequence shown here is derived from an EMBL/GenBank/DDBJ whole genome shotgun (WGS) entry which is preliminary data.</text>
</comment>
<dbReference type="SUPFAM" id="SSF48452">
    <property type="entry name" value="TPR-like"/>
    <property type="match status" value="2"/>
</dbReference>
<gene>
    <name evidence="2" type="primary">pgaA</name>
    <name evidence="2" type="ORF">CJD50_02060</name>
</gene>
<sequence length="645" mass="72842">MSYLNPRWENVAFAAFLILPTVPYPVCAAIVEEPSVSELMALGAPTLAWDKIQKKPQLNQKLQAEEIAQHRLSLYLRWGLDESRNDNGPQRLIPLNETVNNEQEFLTTYTRKNASAYLQVLGDQIVALSAKGDARMAIVRADELEKLTALPAYVSVARGDAFMQLEQPEKAVASYEYALTHALPGEIDPIPTQEMLFYALLDCGRYEQAEKLLSDLEPNTPQWVRLSAAPGLVNPDYATVKKMRAQYTLYSGNITLGQRQIDNLVHSAPMNDDLLTTQAQAYLLRDLPTHSAQAYRIALNQTPDSLEARAGLGEASLARRDFELSQTIYQQLSHGFEDNHSVTQFVDHYQHEQLPYFTSDASGGRGNGTLSDYDWQIDSHLYSAPIQQNWRLFAHQFTGRGKTEEGTPLRVRNGAGIDFRATQWLNTLEINRSNGSAAKTGVATQLSYLPSDHWQFDVGYDNNSNELAWKAYDNGISSKQTTAAVHYQTDSTRSAELSYQNQRLSDGNLSQTWQASATQMVWTKPRHRLDASLALSTSSNRLSDAEYFSPERDYSAGVTLLHQWTPWQSSRRHFTQRTYLTAGEYQQRHFGNSLFAELRLEHQWALTAYSELTYGIGINTHRYDESRENRTLFYLSLTLPLGSAL</sequence>
<dbReference type="Gene3D" id="1.25.40.10">
    <property type="entry name" value="Tetratricopeptide repeat domain"/>
    <property type="match status" value="1"/>
</dbReference>
<dbReference type="GO" id="GO:1901515">
    <property type="term" value="F:poly-beta-1,6-N-acetyl-D-glucosamine transmembrane transporter activity"/>
    <property type="evidence" value="ECO:0007669"/>
    <property type="project" value="InterPro"/>
</dbReference>
<dbReference type="NCBIfam" id="TIGR03939">
    <property type="entry name" value="PGA_TPR_OMP"/>
    <property type="match status" value="1"/>
</dbReference>